<dbReference type="PANTHER" id="PTHR43649:SF30">
    <property type="entry name" value="ABC TRANSPORTER SUBSTRATE-BINDING PROTEIN"/>
    <property type="match status" value="1"/>
</dbReference>
<reference evidence="2" key="1">
    <citation type="submission" date="2014-07" db="EMBL/GenBank/DDBJ databases">
        <title>Genome sequencing of plant-pathogenic Streptomyces species.</title>
        <authorList>
            <person name="Harrison J."/>
            <person name="Sapp M."/>
            <person name="Thwaites R."/>
            <person name="Studholme D.J."/>
        </authorList>
    </citation>
    <scope>NUCLEOTIDE SEQUENCE [LARGE SCALE GENOMIC DNA]</scope>
    <source>
        <strain evidence="2">NCPPB 4445</strain>
    </source>
</reference>
<dbReference type="PANTHER" id="PTHR43649">
    <property type="entry name" value="ARABINOSE-BINDING PROTEIN-RELATED"/>
    <property type="match status" value="1"/>
</dbReference>
<dbReference type="SUPFAM" id="SSF53850">
    <property type="entry name" value="Periplasmic binding protein-like II"/>
    <property type="match status" value="1"/>
</dbReference>
<dbReference type="Gene3D" id="3.40.190.10">
    <property type="entry name" value="Periplasmic binding protein-like II"/>
    <property type="match status" value="1"/>
</dbReference>
<dbReference type="PATRIC" id="fig|42234.21.peg.2362"/>
<dbReference type="Proteomes" id="UP000037151">
    <property type="component" value="Unassembled WGS sequence"/>
</dbReference>
<evidence type="ECO:0000313" key="2">
    <source>
        <dbReference type="Proteomes" id="UP000037151"/>
    </source>
</evidence>
<name>A0A0L0KGA5_9ACTN</name>
<dbReference type="InterPro" id="IPR050490">
    <property type="entry name" value="Bact_solute-bd_prot1"/>
</dbReference>
<evidence type="ECO:0000313" key="1">
    <source>
        <dbReference type="EMBL" id="KND36871.1"/>
    </source>
</evidence>
<organism evidence="1 2">
    <name type="scientific">Streptomyces acidiscabies</name>
    <dbReference type="NCBI Taxonomy" id="42234"/>
    <lineage>
        <taxon>Bacteria</taxon>
        <taxon>Bacillati</taxon>
        <taxon>Actinomycetota</taxon>
        <taxon>Actinomycetes</taxon>
        <taxon>Kitasatosporales</taxon>
        <taxon>Streptomycetaceae</taxon>
        <taxon>Streptomyces</taxon>
    </lineage>
</organism>
<gene>
    <name evidence="1" type="ORF">IQ63_11475</name>
</gene>
<comment type="caution">
    <text evidence="1">The sequence shown here is derived from an EMBL/GenBank/DDBJ whole genome shotgun (WGS) entry which is preliminary data.</text>
</comment>
<sequence>MAALGMTVAIGGCGVLGSDSDRVSLRLVAADYGDSAANSSTKYWDKLTKAYEEKHPDVDVQVSVYSWNDVDSKVKAMVDDGNAPDMAQIGSYADYADRGLLYKAGDLLSIPTQADFVSQLANAGKVRGQQYGMPFASSTRLLFYNKGLFAKAGISEPPTTWDELAADAAKLKDAGVSYPYALPLGPEEAQAEAMQWMLSGGGGYTSAAGTYSLDSVENAQTFEWLQKKLVDKGLTGPVAPAKLNRATVFSSFAAGDVGMLIGHPSLMKMARDKGVQYGMVPMPGKAGVRPLTMGVADWMTAFKQHGNQSEIGKFLDFVYDEDNVLAFSREYDLLPVTSSASAVMSTAPEDRDLEPFLEQLPLSESYPVGRTSWATVAASIKKGIGSAVAPGVRPDDVLRRLETEAMAAESGVS</sequence>
<dbReference type="InterPro" id="IPR006059">
    <property type="entry name" value="SBP"/>
</dbReference>
<dbReference type="Pfam" id="PF13416">
    <property type="entry name" value="SBP_bac_8"/>
    <property type="match status" value="1"/>
</dbReference>
<dbReference type="EMBL" id="JPPY01000075">
    <property type="protein sequence ID" value="KND36871.1"/>
    <property type="molecule type" value="Genomic_DNA"/>
</dbReference>
<protein>
    <submittedName>
        <fullName evidence="1">ABC transporter substrate-binding protein</fullName>
    </submittedName>
</protein>
<proteinExistence type="predicted"/>
<dbReference type="AlphaFoldDB" id="A0A0L0KGA5"/>
<accession>A0A0L0KGA5</accession>